<keyword evidence="1 2" id="KW-0103">Bromodomain</keyword>
<dbReference type="InterPro" id="IPR001487">
    <property type="entry name" value="Bromodomain"/>
</dbReference>
<dbReference type="SMART" id="SM00297">
    <property type="entry name" value="BROMO"/>
    <property type="match status" value="1"/>
</dbReference>
<dbReference type="EMBL" id="BRXZ01001498">
    <property type="protein sequence ID" value="GMH72641.1"/>
    <property type="molecule type" value="Genomic_DNA"/>
</dbReference>
<gene>
    <name evidence="4" type="ORF">TrRE_jg4014</name>
</gene>
<keyword evidence="5" id="KW-1185">Reference proteome</keyword>
<reference evidence="4" key="1">
    <citation type="submission" date="2022-07" db="EMBL/GenBank/DDBJ databases">
        <title>Genome analysis of Parmales, a sister group of diatoms, reveals the evolutionary specialization of diatoms from phago-mixotrophs to photoautotrophs.</title>
        <authorList>
            <person name="Ban H."/>
            <person name="Sato S."/>
            <person name="Yoshikawa S."/>
            <person name="Kazumasa Y."/>
            <person name="Nakamura Y."/>
            <person name="Ichinomiya M."/>
            <person name="Saitoh K."/>
            <person name="Sato N."/>
            <person name="Blanc-Mathieu R."/>
            <person name="Endo H."/>
            <person name="Kuwata A."/>
            <person name="Ogata H."/>
        </authorList>
    </citation>
    <scope>NUCLEOTIDE SEQUENCE</scope>
</reference>
<name>A0A9W7AKI8_9STRA</name>
<dbReference type="Pfam" id="PF00439">
    <property type="entry name" value="Bromodomain"/>
    <property type="match status" value="1"/>
</dbReference>
<feature type="domain" description="Bromo" evidence="3">
    <location>
        <begin position="19"/>
        <end position="81"/>
    </location>
</feature>
<sequence>MATEQASFDKFTKLVEQIIARPDSDAFRDPVPWEELGLIDYPQIVKQPMDLSTVLTNLQTNKYATIHAAIDDIRLIWANCQSPQALTKNASEDEVEINVDFIVPRVFHELNNYVGNLVNGGFKVGTKFVADKKK</sequence>
<dbReference type="Gene3D" id="1.20.920.10">
    <property type="entry name" value="Bromodomain-like"/>
    <property type="match status" value="1"/>
</dbReference>
<dbReference type="AlphaFoldDB" id="A0A9W7AKI8"/>
<evidence type="ECO:0000256" key="2">
    <source>
        <dbReference type="PROSITE-ProRule" id="PRU00035"/>
    </source>
</evidence>
<dbReference type="InterPro" id="IPR036427">
    <property type="entry name" value="Bromodomain-like_sf"/>
</dbReference>
<dbReference type="PROSITE" id="PS50014">
    <property type="entry name" value="BROMODOMAIN_2"/>
    <property type="match status" value="1"/>
</dbReference>
<evidence type="ECO:0000313" key="5">
    <source>
        <dbReference type="Proteomes" id="UP001165082"/>
    </source>
</evidence>
<protein>
    <recommendedName>
        <fullName evidence="3">Bromo domain-containing protein</fullName>
    </recommendedName>
</protein>
<dbReference type="OrthoDB" id="21449at2759"/>
<evidence type="ECO:0000256" key="1">
    <source>
        <dbReference type="ARBA" id="ARBA00023117"/>
    </source>
</evidence>
<proteinExistence type="predicted"/>
<dbReference type="PRINTS" id="PR00503">
    <property type="entry name" value="BROMODOMAIN"/>
</dbReference>
<comment type="caution">
    <text evidence="4">The sequence shown here is derived from an EMBL/GenBank/DDBJ whole genome shotgun (WGS) entry which is preliminary data.</text>
</comment>
<evidence type="ECO:0000313" key="4">
    <source>
        <dbReference type="EMBL" id="GMH72641.1"/>
    </source>
</evidence>
<accession>A0A9W7AKI8</accession>
<evidence type="ECO:0000259" key="3">
    <source>
        <dbReference type="PROSITE" id="PS50014"/>
    </source>
</evidence>
<dbReference type="Proteomes" id="UP001165082">
    <property type="component" value="Unassembled WGS sequence"/>
</dbReference>
<organism evidence="4 5">
    <name type="scientific">Triparma retinervis</name>
    <dbReference type="NCBI Taxonomy" id="2557542"/>
    <lineage>
        <taxon>Eukaryota</taxon>
        <taxon>Sar</taxon>
        <taxon>Stramenopiles</taxon>
        <taxon>Ochrophyta</taxon>
        <taxon>Bolidophyceae</taxon>
        <taxon>Parmales</taxon>
        <taxon>Triparmaceae</taxon>
        <taxon>Triparma</taxon>
    </lineage>
</organism>
<dbReference type="PANTHER" id="PTHR45926">
    <property type="entry name" value="OSJNBA0053K19.4 PROTEIN"/>
    <property type="match status" value="1"/>
</dbReference>
<dbReference type="SUPFAM" id="SSF47370">
    <property type="entry name" value="Bromodomain"/>
    <property type="match status" value="1"/>
</dbReference>